<sequence>MNLIRMTMHKDKEYPATVHFIFKLNQVSIFVITSHIKPFTNTKLQNRLLYNFTFMIFNPHVTFPLFAINHRNQVTGLIS</sequence>
<keyword evidence="2" id="KW-0614">Plasmid</keyword>
<keyword evidence="1" id="KW-0472">Membrane</keyword>
<dbReference type="AlphaFoldDB" id="A0A9N7CTV0"/>
<accession>A0A9N7CTV0</accession>
<evidence type="ECO:0000313" key="2">
    <source>
        <dbReference type="EMBL" id="AQU89211.1"/>
    </source>
</evidence>
<evidence type="ECO:0000313" key="4">
    <source>
        <dbReference type="Proteomes" id="UP000189683"/>
    </source>
</evidence>
<reference evidence="3 5" key="2">
    <citation type="submission" date="2017-06" db="EMBL/GenBank/DDBJ databases">
        <title>A draft genome sequence of Komagataeibacter nataicola LMG 1536.</title>
        <authorList>
            <person name="Skraban J."/>
            <person name="Cleenwerck I."/>
            <person name="Vandamme P."/>
            <person name="Trcek J."/>
        </authorList>
    </citation>
    <scope>NUCLEOTIDE SEQUENCE [LARGE SCALE GENOMIC DNA]</scope>
    <source>
        <strain evidence="3 5">LMG 1536</strain>
    </source>
</reference>
<dbReference type="Proteomes" id="UP000247512">
    <property type="component" value="Unassembled WGS sequence"/>
</dbReference>
<dbReference type="KEGG" id="kna:B0W47_16655"/>
<proteinExistence type="predicted"/>
<feature type="transmembrane region" description="Helical" evidence="1">
    <location>
        <begin position="48"/>
        <end position="68"/>
    </location>
</feature>
<geneLocation type="plasmid" evidence="2">
    <name>pKNA01</name>
</geneLocation>
<keyword evidence="5" id="KW-1185">Reference proteome</keyword>
<dbReference type="Proteomes" id="UP000189683">
    <property type="component" value="Plasmid pKNA01"/>
</dbReference>
<evidence type="ECO:0000256" key="1">
    <source>
        <dbReference type="SAM" id="Phobius"/>
    </source>
</evidence>
<evidence type="ECO:0000313" key="5">
    <source>
        <dbReference type="Proteomes" id="UP000247512"/>
    </source>
</evidence>
<geneLocation type="plasmid" evidence="4">
    <name>pkna01</name>
</geneLocation>
<organism evidence="2 4">
    <name type="scientific">Komagataeibacter nataicola</name>
    <dbReference type="NCBI Taxonomy" id="265960"/>
    <lineage>
        <taxon>Bacteria</taxon>
        <taxon>Pseudomonadati</taxon>
        <taxon>Pseudomonadota</taxon>
        <taxon>Alphaproteobacteria</taxon>
        <taxon>Acetobacterales</taxon>
        <taxon>Acetobacteraceae</taxon>
        <taxon>Komagataeibacter</taxon>
    </lineage>
</organism>
<name>A0A9N7CTV0_9PROT</name>
<reference evidence="2 4" key="1">
    <citation type="submission" date="2017-02" db="EMBL/GenBank/DDBJ databases">
        <title>zhang.</title>
        <authorList>
            <person name="Zhang H."/>
        </authorList>
    </citation>
    <scope>NUCLEOTIDE SEQUENCE [LARGE SCALE GENOMIC DNA]</scope>
    <source>
        <strain evidence="2 4">RZS01</strain>
        <plasmid evidence="4">pkna01</plasmid>
        <plasmid evidence="2">pKNA01</plasmid>
    </source>
</reference>
<dbReference type="EMBL" id="NIRT01000013">
    <property type="protein sequence ID" value="PYD66274.1"/>
    <property type="molecule type" value="Genomic_DNA"/>
</dbReference>
<evidence type="ECO:0000313" key="3">
    <source>
        <dbReference type="EMBL" id="PYD66274.1"/>
    </source>
</evidence>
<protein>
    <submittedName>
        <fullName evidence="2">Uncharacterized protein</fullName>
    </submittedName>
</protein>
<dbReference type="EMBL" id="CP019876">
    <property type="protein sequence ID" value="AQU89211.1"/>
    <property type="molecule type" value="Genomic_DNA"/>
</dbReference>
<keyword evidence="1" id="KW-0812">Transmembrane</keyword>
<gene>
    <name evidence="2" type="ORF">B0W47_16655</name>
    <name evidence="3" type="ORF">CDI09_08995</name>
</gene>
<keyword evidence="1" id="KW-1133">Transmembrane helix</keyword>